<evidence type="ECO:0000256" key="1">
    <source>
        <dbReference type="ARBA" id="ARBA00010617"/>
    </source>
</evidence>
<keyword evidence="2 7" id="KW-0349">Heme</keyword>
<name>A0A6A6V2E1_9PLEO</name>
<dbReference type="PRINTS" id="PR00385">
    <property type="entry name" value="P450"/>
</dbReference>
<organism evidence="8 9">
    <name type="scientific">Sporormia fimetaria CBS 119925</name>
    <dbReference type="NCBI Taxonomy" id="1340428"/>
    <lineage>
        <taxon>Eukaryota</taxon>
        <taxon>Fungi</taxon>
        <taxon>Dikarya</taxon>
        <taxon>Ascomycota</taxon>
        <taxon>Pezizomycotina</taxon>
        <taxon>Dothideomycetes</taxon>
        <taxon>Pleosporomycetidae</taxon>
        <taxon>Pleosporales</taxon>
        <taxon>Sporormiaceae</taxon>
        <taxon>Sporormia</taxon>
    </lineage>
</organism>
<dbReference type="EMBL" id="MU006592">
    <property type="protein sequence ID" value="KAF2744016.1"/>
    <property type="molecule type" value="Genomic_DNA"/>
</dbReference>
<evidence type="ECO:0000313" key="8">
    <source>
        <dbReference type="EMBL" id="KAF2744016.1"/>
    </source>
</evidence>
<dbReference type="Pfam" id="PF00067">
    <property type="entry name" value="p450"/>
    <property type="match status" value="1"/>
</dbReference>
<protein>
    <submittedName>
        <fullName evidence="8">Cytochrome P450 3A30</fullName>
    </submittedName>
</protein>
<dbReference type="AlphaFoldDB" id="A0A6A6V2E1"/>
<dbReference type="InterPro" id="IPR002401">
    <property type="entry name" value="Cyt_P450_E_grp-I"/>
</dbReference>
<evidence type="ECO:0000256" key="4">
    <source>
        <dbReference type="ARBA" id="ARBA00023002"/>
    </source>
</evidence>
<dbReference type="PANTHER" id="PTHR24291:SF50">
    <property type="entry name" value="BIFUNCTIONAL ALBAFLAVENONE MONOOXYGENASE_TERPENE SYNTHASE"/>
    <property type="match status" value="1"/>
</dbReference>
<dbReference type="InterPro" id="IPR001128">
    <property type="entry name" value="Cyt_P450"/>
</dbReference>
<keyword evidence="9" id="KW-1185">Reference proteome</keyword>
<keyword evidence="3 7" id="KW-0479">Metal-binding</keyword>
<comment type="similarity">
    <text evidence="1">Belongs to the cytochrome P450 family.</text>
</comment>
<keyword evidence="4" id="KW-0560">Oxidoreductase</keyword>
<dbReference type="GO" id="GO:0016705">
    <property type="term" value="F:oxidoreductase activity, acting on paired donors, with incorporation or reduction of molecular oxygen"/>
    <property type="evidence" value="ECO:0007669"/>
    <property type="project" value="InterPro"/>
</dbReference>
<dbReference type="GO" id="GO:0020037">
    <property type="term" value="F:heme binding"/>
    <property type="evidence" value="ECO:0007669"/>
    <property type="project" value="InterPro"/>
</dbReference>
<proteinExistence type="inferred from homology"/>
<dbReference type="PANTHER" id="PTHR24291">
    <property type="entry name" value="CYTOCHROME P450 FAMILY 4"/>
    <property type="match status" value="1"/>
</dbReference>
<dbReference type="Proteomes" id="UP000799440">
    <property type="component" value="Unassembled WGS sequence"/>
</dbReference>
<sequence length="484" mass="55044">MTLFPDNSQFQIWVTTWQRKYNLPGLFYVDLWPLGPTQLVVTDPDLAQHFVSPNMYPKHWFEARALDPVVGEGGMITSNGAHWKYLHKAIAPAFSVTNVRALTPKVAEQAMRFHSVVEKLAKSGEVFKMEGIMTALAFDVVLKIAFDIDLDAQTKGSEALDALKAMTGVFHKERDATNPFTRYKWRSVRLKNRAILDPFVRKLINDRWVAITAARDSTTELGRRSGLPIVDLLLRDRIEEARGEGVPPTLDAKFTEVITTQIKTMLAAGTGTTASTIGFIYMILSENPDILERLRDEHDRVFTPGTNATYAMLQETPHKISELDYTTGVIKEALRFFVVAQTVRTTEGTSITSVTYNGREYPLKGQMILPTPHTMHMDPKYFPNPKKFDPDRWSRNESPANAFRPFERGQRACIGQTLAMDEMRIVLLLTARDFDFKCEGLKPYAKPAVDWQDLDLVFGDMAYQDNMFEARPRNGMPMRVKRHM</sequence>
<dbReference type="SUPFAM" id="SSF48264">
    <property type="entry name" value="Cytochrome P450"/>
    <property type="match status" value="1"/>
</dbReference>
<dbReference type="OrthoDB" id="10029320at2759"/>
<dbReference type="InterPro" id="IPR050196">
    <property type="entry name" value="Cytochrome_P450_Monoox"/>
</dbReference>
<dbReference type="Gene3D" id="1.10.630.10">
    <property type="entry name" value="Cytochrome P450"/>
    <property type="match status" value="1"/>
</dbReference>
<feature type="binding site" description="axial binding residue" evidence="7">
    <location>
        <position position="413"/>
    </location>
    <ligand>
        <name>heme</name>
        <dbReference type="ChEBI" id="CHEBI:30413"/>
    </ligand>
    <ligandPart>
        <name>Fe</name>
        <dbReference type="ChEBI" id="CHEBI:18248"/>
    </ligandPart>
</feature>
<dbReference type="GO" id="GO:0005506">
    <property type="term" value="F:iron ion binding"/>
    <property type="evidence" value="ECO:0007669"/>
    <property type="project" value="InterPro"/>
</dbReference>
<keyword evidence="6" id="KW-0503">Monooxygenase</keyword>
<gene>
    <name evidence="8" type="ORF">M011DRAFT_528758</name>
</gene>
<evidence type="ECO:0000256" key="6">
    <source>
        <dbReference type="ARBA" id="ARBA00023033"/>
    </source>
</evidence>
<dbReference type="PRINTS" id="PR00463">
    <property type="entry name" value="EP450I"/>
</dbReference>
<evidence type="ECO:0000256" key="2">
    <source>
        <dbReference type="ARBA" id="ARBA00022617"/>
    </source>
</evidence>
<reference evidence="8" key="1">
    <citation type="journal article" date="2020" name="Stud. Mycol.">
        <title>101 Dothideomycetes genomes: a test case for predicting lifestyles and emergence of pathogens.</title>
        <authorList>
            <person name="Haridas S."/>
            <person name="Albert R."/>
            <person name="Binder M."/>
            <person name="Bloem J."/>
            <person name="Labutti K."/>
            <person name="Salamov A."/>
            <person name="Andreopoulos B."/>
            <person name="Baker S."/>
            <person name="Barry K."/>
            <person name="Bills G."/>
            <person name="Bluhm B."/>
            <person name="Cannon C."/>
            <person name="Castanera R."/>
            <person name="Culley D."/>
            <person name="Daum C."/>
            <person name="Ezra D."/>
            <person name="Gonzalez J."/>
            <person name="Henrissat B."/>
            <person name="Kuo A."/>
            <person name="Liang C."/>
            <person name="Lipzen A."/>
            <person name="Lutzoni F."/>
            <person name="Magnuson J."/>
            <person name="Mondo S."/>
            <person name="Nolan M."/>
            <person name="Ohm R."/>
            <person name="Pangilinan J."/>
            <person name="Park H.-J."/>
            <person name="Ramirez L."/>
            <person name="Alfaro M."/>
            <person name="Sun H."/>
            <person name="Tritt A."/>
            <person name="Yoshinaga Y."/>
            <person name="Zwiers L.-H."/>
            <person name="Turgeon B."/>
            <person name="Goodwin S."/>
            <person name="Spatafora J."/>
            <person name="Crous P."/>
            <person name="Grigoriev I."/>
        </authorList>
    </citation>
    <scope>NUCLEOTIDE SEQUENCE</scope>
    <source>
        <strain evidence="8">CBS 119925</strain>
    </source>
</reference>
<dbReference type="InterPro" id="IPR036396">
    <property type="entry name" value="Cyt_P450_sf"/>
</dbReference>
<keyword evidence="5 7" id="KW-0408">Iron</keyword>
<evidence type="ECO:0000256" key="3">
    <source>
        <dbReference type="ARBA" id="ARBA00022723"/>
    </source>
</evidence>
<accession>A0A6A6V2E1</accession>
<evidence type="ECO:0000256" key="5">
    <source>
        <dbReference type="ARBA" id="ARBA00023004"/>
    </source>
</evidence>
<evidence type="ECO:0000256" key="7">
    <source>
        <dbReference type="PIRSR" id="PIRSR602401-1"/>
    </source>
</evidence>
<evidence type="ECO:0000313" key="9">
    <source>
        <dbReference type="Proteomes" id="UP000799440"/>
    </source>
</evidence>
<dbReference type="GO" id="GO:0004497">
    <property type="term" value="F:monooxygenase activity"/>
    <property type="evidence" value="ECO:0007669"/>
    <property type="project" value="UniProtKB-KW"/>
</dbReference>
<comment type="cofactor">
    <cofactor evidence="7">
        <name>heme</name>
        <dbReference type="ChEBI" id="CHEBI:30413"/>
    </cofactor>
</comment>